<dbReference type="EMBL" id="CM042051">
    <property type="protein sequence ID" value="KAI3729736.1"/>
    <property type="molecule type" value="Genomic_DNA"/>
</dbReference>
<organism evidence="1 2">
    <name type="scientific">Arctium lappa</name>
    <name type="common">Greater burdock</name>
    <name type="synonym">Lappa major</name>
    <dbReference type="NCBI Taxonomy" id="4217"/>
    <lineage>
        <taxon>Eukaryota</taxon>
        <taxon>Viridiplantae</taxon>
        <taxon>Streptophyta</taxon>
        <taxon>Embryophyta</taxon>
        <taxon>Tracheophyta</taxon>
        <taxon>Spermatophyta</taxon>
        <taxon>Magnoliopsida</taxon>
        <taxon>eudicotyledons</taxon>
        <taxon>Gunneridae</taxon>
        <taxon>Pentapetalae</taxon>
        <taxon>asterids</taxon>
        <taxon>campanulids</taxon>
        <taxon>Asterales</taxon>
        <taxon>Asteraceae</taxon>
        <taxon>Carduoideae</taxon>
        <taxon>Cardueae</taxon>
        <taxon>Arctiinae</taxon>
        <taxon>Arctium</taxon>
    </lineage>
</organism>
<protein>
    <submittedName>
        <fullName evidence="1">Uncharacterized protein</fullName>
    </submittedName>
</protein>
<gene>
    <name evidence="1" type="ORF">L6452_18401</name>
</gene>
<evidence type="ECO:0000313" key="1">
    <source>
        <dbReference type="EMBL" id="KAI3729736.1"/>
    </source>
</evidence>
<evidence type="ECO:0000313" key="2">
    <source>
        <dbReference type="Proteomes" id="UP001055879"/>
    </source>
</evidence>
<sequence>MTSRDALSIGTDVKPPILFKGEYEQWKDRFLDFFDRQTNGKNILTSITKGPMPKIPDDIPAEGNDLDGAHKTKIVYKDYAQFTAEQKSRFDVDKQAISLLLQSMTNEIYVKIYNYNATAKSMWDQLRKMMLVSKVGNQMKVANCINNYEEFMAKVNESLEDTYERFVLLLNELSKNKVTKKQIENNVKFLSILQPEWKKYTHRMKQMKDLSEIPLHEVVDPIALVAGEKEKEKKEKKIVMSSSESESESDGDDGENLKQAILLLTRAFQKKLYKKSGSNSQRYSSSSSKNHEHGEKVEGNRFVEKNTEEKKSMSDITQKIVGSLRFAIRSTTKKMLLAKQQDAGKELMVEDEYWLDHYDVKEEPEETAHLCLMGKEEKDDETTDEVMNLTENDFMTKMETMMVELQGLQTKLKKEKDRFSRRNQHIFELNKSVIGNKDLIDSLRKFASNFKNEKDCFESKISELQKQLSKSDSEKQECVLKAFKLQVDNKTLEQKVNGLEAKLYIRGQTDQTIFLNTPNEQADVKEKWGLGYDNPH</sequence>
<keyword evidence="2" id="KW-1185">Reference proteome</keyword>
<comment type="caution">
    <text evidence="1">The sequence shown here is derived from an EMBL/GenBank/DDBJ whole genome shotgun (WGS) entry which is preliminary data.</text>
</comment>
<proteinExistence type="predicted"/>
<accession>A0ACB9C5Z0</accession>
<dbReference type="Proteomes" id="UP001055879">
    <property type="component" value="Linkage Group LG05"/>
</dbReference>
<reference evidence="1 2" key="2">
    <citation type="journal article" date="2022" name="Mol. Ecol. Resour.">
        <title>The genomes of chicory, endive, great burdock and yacon provide insights into Asteraceae paleo-polyploidization history and plant inulin production.</title>
        <authorList>
            <person name="Fan W."/>
            <person name="Wang S."/>
            <person name="Wang H."/>
            <person name="Wang A."/>
            <person name="Jiang F."/>
            <person name="Liu H."/>
            <person name="Zhao H."/>
            <person name="Xu D."/>
            <person name="Zhang Y."/>
        </authorList>
    </citation>
    <scope>NUCLEOTIDE SEQUENCE [LARGE SCALE GENOMIC DNA]</scope>
    <source>
        <strain evidence="2">cv. Niubang</strain>
    </source>
</reference>
<name>A0ACB9C5Z0_ARCLA</name>
<reference evidence="2" key="1">
    <citation type="journal article" date="2022" name="Mol. Ecol. Resour.">
        <title>The genomes of chicory, endive, great burdock and yacon provide insights into Asteraceae palaeo-polyploidization history and plant inulin production.</title>
        <authorList>
            <person name="Fan W."/>
            <person name="Wang S."/>
            <person name="Wang H."/>
            <person name="Wang A."/>
            <person name="Jiang F."/>
            <person name="Liu H."/>
            <person name="Zhao H."/>
            <person name="Xu D."/>
            <person name="Zhang Y."/>
        </authorList>
    </citation>
    <scope>NUCLEOTIDE SEQUENCE [LARGE SCALE GENOMIC DNA]</scope>
    <source>
        <strain evidence="2">cv. Niubang</strain>
    </source>
</reference>